<dbReference type="FunFam" id="3.40.50.300:FF:000010">
    <property type="entry name" value="Chaperone clpB 1, putative"/>
    <property type="match status" value="1"/>
</dbReference>
<dbReference type="CDD" id="cd00009">
    <property type="entry name" value="AAA"/>
    <property type="match status" value="1"/>
</dbReference>
<evidence type="ECO:0000259" key="14">
    <source>
        <dbReference type="PROSITE" id="PS51903"/>
    </source>
</evidence>
<evidence type="ECO:0000256" key="8">
    <source>
        <dbReference type="ARBA" id="ARBA00023186"/>
    </source>
</evidence>
<dbReference type="Proteomes" id="UP000030533">
    <property type="component" value="Unassembled WGS sequence"/>
</dbReference>
<dbReference type="InterPro" id="IPR041546">
    <property type="entry name" value="ClpA/ClpB_AAA_lid"/>
</dbReference>
<evidence type="ECO:0000256" key="5">
    <source>
        <dbReference type="ARBA" id="ARBA00022840"/>
    </source>
</evidence>
<dbReference type="AlphaFoldDB" id="A0A0A2AQ77"/>
<dbReference type="GO" id="GO:0005524">
    <property type="term" value="F:ATP binding"/>
    <property type="evidence" value="ECO:0007669"/>
    <property type="project" value="UniProtKB-KW"/>
</dbReference>
<dbReference type="InterPro" id="IPR018368">
    <property type="entry name" value="ClpA/B_CS1"/>
</dbReference>
<dbReference type="InterPro" id="IPR003959">
    <property type="entry name" value="ATPase_AAA_core"/>
</dbReference>
<dbReference type="SMART" id="SM00382">
    <property type="entry name" value="AAA"/>
    <property type="match status" value="2"/>
</dbReference>
<keyword evidence="3 11" id="KW-0677">Repeat</keyword>
<keyword evidence="6" id="KW-0346">Stress response</keyword>
<evidence type="ECO:0000313" key="15">
    <source>
        <dbReference type="EMBL" id="KGG03761.1"/>
    </source>
</evidence>
<dbReference type="STRING" id="167548.EU98_0091"/>
<dbReference type="PROSITE" id="PS51903">
    <property type="entry name" value="CLP_R"/>
    <property type="match status" value="1"/>
</dbReference>
<dbReference type="Gene3D" id="3.40.50.300">
    <property type="entry name" value="P-loop containing nucleotide triphosphate hydrolases"/>
    <property type="match status" value="3"/>
</dbReference>
<keyword evidence="4 12" id="KW-0547">Nucleotide-binding</keyword>
<evidence type="ECO:0000256" key="3">
    <source>
        <dbReference type="ARBA" id="ARBA00022737"/>
    </source>
</evidence>
<dbReference type="InterPro" id="IPR027417">
    <property type="entry name" value="P-loop_NTPase"/>
</dbReference>
<dbReference type="GO" id="GO:0005737">
    <property type="term" value="C:cytoplasm"/>
    <property type="evidence" value="ECO:0007669"/>
    <property type="project" value="UniProtKB-SubCell"/>
</dbReference>
<comment type="function">
    <text evidence="9">Part of a stress-induced multi-chaperone system, it is involved in the recovery of the cell from heat-induced damage, in cooperation with DnaK, DnaJ and GrpE. Acts before DnaK, in the processing of protein aggregates. Protein binding stimulates the ATPase activity; ATP hydrolysis unfolds the denatured protein aggregates, which probably helps expose new hydrophobic binding sites on the surface of ClpB-bound aggregates, contributing to the solubilization and refolding of denatured protein aggregates by DnaK.</text>
</comment>
<dbReference type="FunFam" id="3.40.50.300:FF:000025">
    <property type="entry name" value="ATP-dependent Clp protease subunit"/>
    <property type="match status" value="1"/>
</dbReference>
<evidence type="ECO:0000256" key="2">
    <source>
        <dbReference type="ARBA" id="ARBA00008675"/>
    </source>
</evidence>
<dbReference type="PANTHER" id="PTHR11638:SF18">
    <property type="entry name" value="HEAT SHOCK PROTEIN 104"/>
    <property type="match status" value="1"/>
</dbReference>
<dbReference type="GO" id="GO:0034605">
    <property type="term" value="P:cellular response to heat"/>
    <property type="evidence" value="ECO:0007669"/>
    <property type="project" value="TreeGrafter"/>
</dbReference>
<evidence type="ECO:0000256" key="7">
    <source>
        <dbReference type="ARBA" id="ARBA00023054"/>
    </source>
</evidence>
<keyword evidence="7 13" id="KW-0175">Coiled coil</keyword>
<feature type="coiled-coil region" evidence="13">
    <location>
        <begin position="410"/>
        <end position="524"/>
    </location>
</feature>
<dbReference type="Pfam" id="PF00004">
    <property type="entry name" value="AAA"/>
    <property type="match status" value="1"/>
</dbReference>
<dbReference type="Pfam" id="PF10431">
    <property type="entry name" value="ClpB_D2-small"/>
    <property type="match status" value="1"/>
</dbReference>
<evidence type="ECO:0000256" key="9">
    <source>
        <dbReference type="ARBA" id="ARBA00025613"/>
    </source>
</evidence>
<name>A0A0A2AQ77_PROMR</name>
<keyword evidence="5 12" id="KW-0067">ATP-binding</keyword>
<comment type="subcellular location">
    <subcellularLocation>
        <location evidence="1">Cytoplasm</location>
    </subcellularLocation>
</comment>
<dbReference type="Gene3D" id="1.10.8.60">
    <property type="match status" value="1"/>
</dbReference>
<evidence type="ECO:0000256" key="13">
    <source>
        <dbReference type="SAM" id="Coils"/>
    </source>
</evidence>
<dbReference type="RefSeq" id="WP_032514939.1">
    <property type="nucleotide sequence ID" value="NZ_JNAO01000001.1"/>
</dbReference>
<comment type="similarity">
    <text evidence="2 12">Belongs to the ClpA/ClpB family.</text>
</comment>
<organism evidence="15 16">
    <name type="scientific">Prochlorococcus marinus str. MIT 9314</name>
    <dbReference type="NCBI Taxonomy" id="167548"/>
    <lineage>
        <taxon>Bacteria</taxon>
        <taxon>Bacillati</taxon>
        <taxon>Cyanobacteriota</taxon>
        <taxon>Cyanophyceae</taxon>
        <taxon>Synechococcales</taxon>
        <taxon>Prochlorococcaceae</taxon>
        <taxon>Prochlorococcus</taxon>
    </lineage>
</organism>
<evidence type="ECO:0000256" key="12">
    <source>
        <dbReference type="RuleBase" id="RU004432"/>
    </source>
</evidence>
<dbReference type="PROSITE" id="PS00871">
    <property type="entry name" value="CLPAB_2"/>
    <property type="match status" value="1"/>
</dbReference>
<comment type="subunit">
    <text evidence="10">Homohexamer. The oligomerization is ATP-dependent.</text>
</comment>
<dbReference type="Pfam" id="PF17871">
    <property type="entry name" value="AAA_lid_9"/>
    <property type="match status" value="1"/>
</dbReference>
<dbReference type="InterPro" id="IPR028299">
    <property type="entry name" value="ClpA/B_CS2"/>
</dbReference>
<dbReference type="InterPro" id="IPR050130">
    <property type="entry name" value="ClpA_ClpB"/>
</dbReference>
<evidence type="ECO:0000256" key="10">
    <source>
        <dbReference type="ARBA" id="ARBA00026057"/>
    </source>
</evidence>
<dbReference type="Gene3D" id="1.10.1780.10">
    <property type="entry name" value="Clp, N-terminal domain"/>
    <property type="match status" value="1"/>
</dbReference>
<dbReference type="InterPro" id="IPR001270">
    <property type="entry name" value="ClpA/B"/>
</dbReference>
<evidence type="ECO:0000256" key="6">
    <source>
        <dbReference type="ARBA" id="ARBA00023016"/>
    </source>
</evidence>
<dbReference type="CDD" id="cd19499">
    <property type="entry name" value="RecA-like_ClpB_Hsp104-like"/>
    <property type="match status" value="1"/>
</dbReference>
<dbReference type="FunFam" id="3.40.50.300:FF:000120">
    <property type="entry name" value="ATP-dependent chaperone ClpB"/>
    <property type="match status" value="1"/>
</dbReference>
<comment type="caution">
    <text evidence="15">The sequence shown here is derived from an EMBL/GenBank/DDBJ whole genome shotgun (WGS) entry which is preliminary data.</text>
</comment>
<gene>
    <name evidence="15" type="ORF">EU98_0091</name>
</gene>
<dbReference type="PANTHER" id="PTHR11638">
    <property type="entry name" value="ATP-DEPENDENT CLP PROTEASE"/>
    <property type="match status" value="1"/>
</dbReference>
<dbReference type="InterPro" id="IPR036628">
    <property type="entry name" value="Clp_N_dom_sf"/>
</dbReference>
<evidence type="ECO:0000313" key="16">
    <source>
        <dbReference type="Proteomes" id="UP000030533"/>
    </source>
</evidence>
<dbReference type="SMART" id="SM01086">
    <property type="entry name" value="ClpB_D2-small"/>
    <property type="match status" value="1"/>
</dbReference>
<feature type="domain" description="Clp R" evidence="14">
    <location>
        <begin position="5"/>
        <end position="145"/>
    </location>
</feature>
<reference evidence="16" key="1">
    <citation type="journal article" date="2014" name="Sci. Data">
        <title>Genomes of diverse isolates of the marine cyanobacterium Prochlorococcus.</title>
        <authorList>
            <person name="Biller S."/>
            <person name="Berube P."/>
            <person name="Thompson J."/>
            <person name="Kelly L."/>
            <person name="Roggensack S."/>
            <person name="Awad L."/>
            <person name="Roache-Johnson K."/>
            <person name="Ding H."/>
            <person name="Giovannoni S.J."/>
            <person name="Moore L.R."/>
            <person name="Chisholm S.W."/>
        </authorList>
    </citation>
    <scope>NUCLEOTIDE SEQUENCE [LARGE SCALE GENOMIC DNA]</scope>
    <source>
        <strain evidence="16">MIT 9314</strain>
    </source>
</reference>
<evidence type="ECO:0000256" key="11">
    <source>
        <dbReference type="PROSITE-ProRule" id="PRU01251"/>
    </source>
</evidence>
<dbReference type="Pfam" id="PF07724">
    <property type="entry name" value="AAA_2"/>
    <property type="match status" value="1"/>
</dbReference>
<dbReference type="InterPro" id="IPR019489">
    <property type="entry name" value="Clp_ATPase_C"/>
</dbReference>
<evidence type="ECO:0000256" key="1">
    <source>
        <dbReference type="ARBA" id="ARBA00004496"/>
    </source>
</evidence>
<dbReference type="Pfam" id="PF02861">
    <property type="entry name" value="Clp_N"/>
    <property type="match status" value="1"/>
</dbReference>
<dbReference type="SUPFAM" id="SSF52540">
    <property type="entry name" value="P-loop containing nucleoside triphosphate hydrolases"/>
    <property type="match status" value="2"/>
</dbReference>
<dbReference type="InterPro" id="IPR004176">
    <property type="entry name" value="Clp_R_N"/>
</dbReference>
<keyword evidence="8 12" id="KW-0143">Chaperone</keyword>
<dbReference type="PRINTS" id="PR00300">
    <property type="entry name" value="CLPPROTEASEA"/>
</dbReference>
<evidence type="ECO:0000256" key="4">
    <source>
        <dbReference type="ARBA" id="ARBA00022741"/>
    </source>
</evidence>
<dbReference type="GO" id="GO:0016887">
    <property type="term" value="F:ATP hydrolysis activity"/>
    <property type="evidence" value="ECO:0007669"/>
    <property type="project" value="InterPro"/>
</dbReference>
<dbReference type="PROSITE" id="PS00870">
    <property type="entry name" value="CLPAB_1"/>
    <property type="match status" value="1"/>
</dbReference>
<dbReference type="SUPFAM" id="SSF81923">
    <property type="entry name" value="Double Clp-N motif"/>
    <property type="match status" value="1"/>
</dbReference>
<dbReference type="InterPro" id="IPR003593">
    <property type="entry name" value="AAA+_ATPase"/>
</dbReference>
<dbReference type="eggNOG" id="COG0542">
    <property type="taxonomic scope" value="Bacteria"/>
</dbReference>
<sequence>MKIVPSEFSNSAWNNFIFAKEIAYKNYQQNVDSDNLLLALIKDDNITKKILKKNNVNLKDLEREIIFSLNAKAKMKNKQDNLYIGDTLHKILWKANDIKNNLNDVVISTEHLVYGFTYDDKYGFQILNQKGIPEFFEIIKKMKSDPAVKNEFNSSNESLEKYGIDLTQSARDGILDPVIGRDEEIRRTIQILSRRTKNNPVLIGEPGVGKTAIVEGLAQRIINGDVPSALQDRKLISLDMGSLLAGAKYRGEFEERIKNILKKVKESDGKIILFIDEIHTVVGAGASGGSLDASNLLKPMLARGELRCIGATTINEHKQNIEKDPALERRFQKIKVDAPSIDDTVSILRGLRERYEVHHSVRISDNALVAAATLSERYINDRFLPDKAIDLIDEAASRLNMVITSKPDEIDEIDRKVLQFEMEKLSLKRETDDFSIERLKKINNELISLKDKQAELGAQWKKEKDEIDEISTIKEEIESVQLQIDQAKRSFDLNKAAELEFGTLNSLQKKLKEKSQSLVNSQKNGDTSLLRQEVTFDDIAEVVSKWTSIPVQNLNQSEKDKLLSLESILKEKIIGQDSAIRAVADSIKRSRTGLNDPSKPLASFLFLGPTGVGKTELSKVTAKIIFDSNSSITRLDMSEYMEKHSVSKIIGAPPGYLGFESGGQLTEAVRKNPYSLILLDEIEKAHKDILDILLQVLDDGIITDGQGRTINFKNSIIVLTSNLGSQSINDLSVRKEDTNEIKKVVDNEIKKFFKPEFLNRLDEIVIFNNLEIYDIKEIAKIQLQHLEKRLNKKNLKFKITDEAINQLVENSFDHTYGARPLKRIIQKQIETKISNNILNNHYLNKDEINIYLINGEINVD</sequence>
<accession>A0A0A2AQ77</accession>
<protein>
    <submittedName>
        <fullName evidence="15">ClpB protein</fullName>
    </submittedName>
</protein>
<dbReference type="EMBL" id="JNAO01000001">
    <property type="protein sequence ID" value="KGG03761.1"/>
    <property type="molecule type" value="Genomic_DNA"/>
</dbReference>
<proteinExistence type="inferred from homology"/>